<comment type="caution">
    <text evidence="1">The sequence shown here is derived from an EMBL/GenBank/DDBJ whole genome shotgun (WGS) entry which is preliminary data.</text>
</comment>
<sequence length="283" mass="30119">MSTAAVALPAAPPLAIPEDPQAPFGVIALPDPTLPVTDSGIARAYAALCAHYRVAAAPEEREKAARPIGAQLDKALALVLDRERWTLHDDHVALLGSEGDRYRTTPAFCEGPAWVSRGRKMTVCKGSLNARVGMCNHQLAVELLRLAQQLDHPLTPVFATDPAPTALVALPGWAIFALWGPITIAQRKGDYAPESVELLMEESYLSLTGGGFATTTACELSGAHTLIAIPVEGFQKLWEAIRPHAMETPTLTLAVEINDDTTGILKLQGGPFDHVVSVTGVVL</sequence>
<name>A0A426U0R1_9CHLR</name>
<organism evidence="1 2">
    <name type="scientific">Candidatus Viridilinea halotolerans</name>
    <dbReference type="NCBI Taxonomy" id="2491704"/>
    <lineage>
        <taxon>Bacteria</taxon>
        <taxon>Bacillati</taxon>
        <taxon>Chloroflexota</taxon>
        <taxon>Chloroflexia</taxon>
        <taxon>Chloroflexales</taxon>
        <taxon>Chloroflexineae</taxon>
        <taxon>Oscillochloridaceae</taxon>
        <taxon>Candidatus Viridilinea</taxon>
    </lineage>
</organism>
<accession>A0A426U0R1</accession>
<proteinExistence type="predicted"/>
<reference evidence="1 2" key="1">
    <citation type="submission" date="2018-12" db="EMBL/GenBank/DDBJ databases">
        <title>Genome Sequence of Candidatus Viridilinea halotolerans isolated from saline sulfide-rich spring.</title>
        <authorList>
            <person name="Grouzdev D.S."/>
            <person name="Burganskaya E.I."/>
            <person name="Krutkina M.S."/>
            <person name="Sukhacheva M.V."/>
            <person name="Gorlenko V.M."/>
        </authorList>
    </citation>
    <scope>NUCLEOTIDE SEQUENCE [LARGE SCALE GENOMIC DNA]</scope>
    <source>
        <strain evidence="1">Chok-6</strain>
    </source>
</reference>
<evidence type="ECO:0000313" key="1">
    <source>
        <dbReference type="EMBL" id="RRR72401.1"/>
    </source>
</evidence>
<dbReference type="Proteomes" id="UP000280307">
    <property type="component" value="Unassembled WGS sequence"/>
</dbReference>
<dbReference type="EMBL" id="RSAS01000395">
    <property type="protein sequence ID" value="RRR72401.1"/>
    <property type="molecule type" value="Genomic_DNA"/>
</dbReference>
<protein>
    <submittedName>
        <fullName evidence="1">Uncharacterized protein</fullName>
    </submittedName>
</protein>
<dbReference type="AlphaFoldDB" id="A0A426U0R1"/>
<gene>
    <name evidence="1" type="ORF">EI684_10165</name>
</gene>
<evidence type="ECO:0000313" key="2">
    <source>
        <dbReference type="Proteomes" id="UP000280307"/>
    </source>
</evidence>